<protein>
    <submittedName>
        <fullName evidence="2">Uncharacterized protein</fullName>
    </submittedName>
</protein>
<dbReference type="EMBL" id="QVTE01000003">
    <property type="protein sequence ID" value="RFU71516.1"/>
    <property type="molecule type" value="Genomic_DNA"/>
</dbReference>
<sequence>MAARVGPLLKKEFSMFVSCKVALAISIVLIKKIFHCLPYENVDTLIKMLYIYKGYPNVFV</sequence>
<keyword evidence="3" id="KW-1185">Reference proteome</keyword>
<name>A0A372LTX9_9BACI</name>
<reference evidence="2 3" key="1">
    <citation type="submission" date="2018-08" db="EMBL/GenBank/DDBJ databases">
        <title>Bacillus chawlae sp. nov., Bacillus glennii sp. nov., and Bacillus saganii sp. nov. Isolated from the Vehicle Assembly Building at Kennedy Space Center where the Viking Spacecraft were Assembled.</title>
        <authorList>
            <person name="Seuylemezian A."/>
            <person name="Vaishampayan P."/>
        </authorList>
    </citation>
    <scope>NUCLEOTIDE SEQUENCE [LARGE SCALE GENOMIC DNA]</scope>
    <source>
        <strain evidence="2 3">V47-23a</strain>
    </source>
</reference>
<comment type="caution">
    <text evidence="2">The sequence shown here is derived from an EMBL/GenBank/DDBJ whole genome shotgun (WGS) entry which is preliminary data.</text>
</comment>
<evidence type="ECO:0000256" key="1">
    <source>
        <dbReference type="SAM" id="Phobius"/>
    </source>
</evidence>
<evidence type="ECO:0000313" key="2">
    <source>
        <dbReference type="EMBL" id="RFU71516.1"/>
    </source>
</evidence>
<keyword evidence="1" id="KW-0472">Membrane</keyword>
<proteinExistence type="predicted"/>
<keyword evidence="1" id="KW-1133">Transmembrane helix</keyword>
<dbReference type="AlphaFoldDB" id="A0A372LTX9"/>
<evidence type="ECO:0000313" key="3">
    <source>
        <dbReference type="Proteomes" id="UP000264541"/>
    </source>
</evidence>
<organism evidence="2 3">
    <name type="scientific">Peribacillus saganii</name>
    <dbReference type="NCBI Taxonomy" id="2303992"/>
    <lineage>
        <taxon>Bacteria</taxon>
        <taxon>Bacillati</taxon>
        <taxon>Bacillota</taxon>
        <taxon>Bacilli</taxon>
        <taxon>Bacillales</taxon>
        <taxon>Bacillaceae</taxon>
        <taxon>Peribacillus</taxon>
    </lineage>
</organism>
<dbReference type="Proteomes" id="UP000264541">
    <property type="component" value="Unassembled WGS sequence"/>
</dbReference>
<accession>A0A372LTX9</accession>
<feature type="transmembrane region" description="Helical" evidence="1">
    <location>
        <begin position="13"/>
        <end position="30"/>
    </location>
</feature>
<keyword evidence="1" id="KW-0812">Transmembrane</keyword>
<gene>
    <name evidence="2" type="ORF">D0469_01370</name>
</gene>